<protein>
    <submittedName>
        <fullName evidence="2">Uncharacterized protein</fullName>
    </submittedName>
</protein>
<keyword evidence="1" id="KW-0472">Membrane</keyword>
<comment type="caution">
    <text evidence="2">The sequence shown here is derived from an EMBL/GenBank/DDBJ whole genome shotgun (WGS) entry which is preliminary data.</text>
</comment>
<dbReference type="RefSeq" id="WP_155034502.1">
    <property type="nucleotide sequence ID" value="NZ_JAYMMG010000015.1"/>
</dbReference>
<evidence type="ECO:0000256" key="1">
    <source>
        <dbReference type="SAM" id="Phobius"/>
    </source>
</evidence>
<feature type="transmembrane region" description="Helical" evidence="1">
    <location>
        <begin position="52"/>
        <end position="70"/>
    </location>
</feature>
<accession>A0A7K1GJB0</accession>
<evidence type="ECO:0000313" key="3">
    <source>
        <dbReference type="Proteomes" id="UP000488936"/>
    </source>
</evidence>
<reference evidence="2 3" key="1">
    <citation type="journal article" date="2006" name="Int. J. Syst. Evol. Microbiol.">
        <title>Myroides pelagicus sp. nov., isolated from seawater in Thailand.</title>
        <authorList>
            <person name="Yoon J."/>
            <person name="Maneerat S."/>
            <person name="Kawai F."/>
            <person name="Yokota A."/>
        </authorList>
    </citation>
    <scope>NUCLEOTIDE SEQUENCE [LARGE SCALE GENOMIC DNA]</scope>
    <source>
        <strain evidence="2 3">SM1T</strain>
    </source>
</reference>
<proteinExistence type="predicted"/>
<dbReference type="OrthoDB" id="1453628at2"/>
<sequence length="132" mass="15299">MVKYNKETQQVEINDNYKGRLMSSRIMSVSILILGALKLYLADWSNPREMDYVFCVIVAVFLYLAYKNLFVNTAIEKIDKYNIKYVKLPKAMATKATIRLNNGKSRDVFGLKQITDKDKFKKIFSDAKIKVV</sequence>
<dbReference type="EMBL" id="WMJY01000001">
    <property type="protein sequence ID" value="MTH28513.1"/>
    <property type="molecule type" value="Genomic_DNA"/>
</dbReference>
<name>A0A7K1GJB0_9FLAO</name>
<organism evidence="2 3">
    <name type="scientific">Myroides pelagicus</name>
    <dbReference type="NCBI Taxonomy" id="270914"/>
    <lineage>
        <taxon>Bacteria</taxon>
        <taxon>Pseudomonadati</taxon>
        <taxon>Bacteroidota</taxon>
        <taxon>Flavobacteriia</taxon>
        <taxon>Flavobacteriales</taxon>
        <taxon>Flavobacteriaceae</taxon>
        <taxon>Myroides</taxon>
    </lineage>
</organism>
<evidence type="ECO:0000313" key="2">
    <source>
        <dbReference type="EMBL" id="MTH28513.1"/>
    </source>
</evidence>
<keyword evidence="1" id="KW-0812">Transmembrane</keyword>
<gene>
    <name evidence="2" type="ORF">GJV77_01035</name>
</gene>
<keyword evidence="1" id="KW-1133">Transmembrane helix</keyword>
<keyword evidence="3" id="KW-1185">Reference proteome</keyword>
<dbReference type="Proteomes" id="UP000488936">
    <property type="component" value="Unassembled WGS sequence"/>
</dbReference>
<feature type="transmembrane region" description="Helical" evidence="1">
    <location>
        <begin position="21"/>
        <end position="40"/>
    </location>
</feature>
<dbReference type="AlphaFoldDB" id="A0A7K1GJB0"/>